<gene>
    <name evidence="1" type="ORF">HN018_21070</name>
</gene>
<accession>A0A6M8HUJ2</accession>
<name>A0A6M8HUJ2_9PROT</name>
<dbReference type="EMBL" id="CP053708">
    <property type="protein sequence ID" value="QKE92193.1"/>
    <property type="molecule type" value="Genomic_DNA"/>
</dbReference>
<protein>
    <submittedName>
        <fullName evidence="1">Uncharacterized protein</fullName>
    </submittedName>
</protein>
<dbReference type="Proteomes" id="UP000500767">
    <property type="component" value="Chromosome"/>
</dbReference>
<organism evidence="1 2">
    <name type="scientific">Lichenicola cladoniae</name>
    <dbReference type="NCBI Taxonomy" id="1484109"/>
    <lineage>
        <taxon>Bacteria</taxon>
        <taxon>Pseudomonadati</taxon>
        <taxon>Pseudomonadota</taxon>
        <taxon>Alphaproteobacteria</taxon>
        <taxon>Acetobacterales</taxon>
        <taxon>Acetobacteraceae</taxon>
        <taxon>Lichenicola</taxon>
    </lineage>
</organism>
<proteinExistence type="predicted"/>
<keyword evidence="2" id="KW-1185">Reference proteome</keyword>
<sequence length="625" mass="69054">MLLHDGMLVDVDQLGEVRNDGRPAIYVPGWTPTIAYLGLAPLVILCFQHDGGDLATWYLDENLNRLGGSVHELPPDASRILTEATCSLFDGLWAKIMETSVPPALDEREEAFYRLPEGSRAELLGLFLGSFDTGTRYVPVDEMSPGHPGSQVIDFGSRRQPLQSNYLHALLNSGALQQQNLAFIELGHMTFPSPIDGRPMIVRHALILHGVIYAYRAVDAGTGTVMFLIASEIYFRIAGIFIPAGRVFVGFDPAGMRAQMPDLFREFFARIMQHGNLLGPYFARGTTKPVHAWRGVTAMHIGHVLWNDISGIGSIVSGVPRAKLPRFMVFEAQYEPEMYGPLDAIFPELLGLVDRRTDSLMEAIPSFYENGQTLIRSSSMKVTADMRTRILATIRPLGPTSPASICREARIDSVPVIMFGVRVENRTIVELESFCTSLVTHLARTLGKAVLVVDGHNSRIGSRDDFIRSHGERGAVRSPIMIERDLVMAMRDAAKDTGIEIVDTIGLPITESLACGHEADALIAIWGAGLAKYRWVCNIPGLLLTNRWNLGHLGDRFIYHHPDAMENPTPLTFIPEDAVEDMPDAELVVRLGDDFIPSICNFRIDEAKVMAAIDIMLHEHALVPS</sequence>
<dbReference type="RefSeq" id="WP_171836972.1">
    <property type="nucleotide sequence ID" value="NZ_CP053708.1"/>
</dbReference>
<evidence type="ECO:0000313" key="2">
    <source>
        <dbReference type="Proteomes" id="UP000500767"/>
    </source>
</evidence>
<dbReference type="KEGG" id="lck:HN018_21070"/>
<reference evidence="1 2" key="1">
    <citation type="journal article" date="2014" name="World J. Microbiol. Biotechnol.">
        <title>Biodiversity and physiological characteristics of Antarctic and Arctic lichens-associated bacteria.</title>
        <authorList>
            <person name="Lee Y.M."/>
            <person name="Kim E.H."/>
            <person name="Lee H.K."/>
            <person name="Hong S.G."/>
        </authorList>
    </citation>
    <scope>NUCLEOTIDE SEQUENCE [LARGE SCALE GENOMIC DNA]</scope>
    <source>
        <strain evidence="1 2">PAMC 26569</strain>
    </source>
</reference>
<dbReference type="AlphaFoldDB" id="A0A6M8HUJ2"/>
<evidence type="ECO:0000313" key="1">
    <source>
        <dbReference type="EMBL" id="QKE92193.1"/>
    </source>
</evidence>